<dbReference type="PANTHER" id="PTHR46609">
    <property type="entry name" value="EXONUCLEASE, PHAGE-TYPE/RECB, C-TERMINAL DOMAIN-CONTAINING PROTEIN"/>
    <property type="match status" value="1"/>
</dbReference>
<keyword evidence="3" id="KW-1185">Reference proteome</keyword>
<dbReference type="PANTHER" id="PTHR46609:SF6">
    <property type="entry name" value="EXONUCLEASE, PHAGE-TYPE_RECB, C-TERMINAL DOMAIN-CONTAINING PROTEIN-RELATED"/>
    <property type="match status" value="1"/>
</dbReference>
<proteinExistence type="predicted"/>
<dbReference type="InterPro" id="IPR011604">
    <property type="entry name" value="PDDEXK-like_dom_sf"/>
</dbReference>
<dbReference type="InterPro" id="IPR051703">
    <property type="entry name" value="NF-kappa-B_Signaling_Reg"/>
</dbReference>
<dbReference type="Pfam" id="PF09588">
    <property type="entry name" value="YqaJ"/>
    <property type="match status" value="1"/>
</dbReference>
<dbReference type="Gene3D" id="3.90.320.10">
    <property type="match status" value="1"/>
</dbReference>
<feature type="domain" description="YqaJ viral recombinase" evidence="1">
    <location>
        <begin position="6"/>
        <end position="138"/>
    </location>
</feature>
<dbReference type="NCBIfam" id="TIGR03033">
    <property type="entry name" value="phage_rel_nuc"/>
    <property type="match status" value="1"/>
</dbReference>
<comment type="caution">
    <text evidence="2">The sequence shown here is derived from an EMBL/GenBank/DDBJ whole genome shotgun (WGS) entry which is preliminary data.</text>
</comment>
<dbReference type="SUPFAM" id="SSF52980">
    <property type="entry name" value="Restriction endonuclease-like"/>
    <property type="match status" value="1"/>
</dbReference>
<organism evidence="2 3">
    <name type="scientific">Exobacillus caeni</name>
    <dbReference type="NCBI Taxonomy" id="2574798"/>
    <lineage>
        <taxon>Bacteria</taxon>
        <taxon>Bacillati</taxon>
        <taxon>Bacillota</taxon>
        <taxon>Bacilli</taxon>
        <taxon>Bacillales</taxon>
        <taxon>Guptibacillaceae</taxon>
        <taxon>Exobacillus</taxon>
    </lineage>
</organism>
<evidence type="ECO:0000259" key="1">
    <source>
        <dbReference type="Pfam" id="PF09588"/>
    </source>
</evidence>
<gene>
    <name evidence="2" type="ORF">FCL54_01300</name>
</gene>
<sequence>MNRARWLQERARGIGGSDASAIAGLNPYKTPLQVYLEKTGEWSEEVDNESIYWGNVLEDVIADEFSRQTGLRVRRRNAILQHSEHPFMIANVDRLIVGKKVGLECKTTSAYLKEDWKEDQIPDTYFLQVQHYMAVTGFKKWWIAVLIGGNTFVYKAVKRDEDIINYLITIEKNFWAQHVEKRNPPPVDGSEAANELLQKMYPHSEQDSSLELSNEQKRLFDDYLQAKQSEEMAAERRQEAENKLKAVLGNKETGFYNGKPVISWKSFSTNRIDSKKLKEEQPEVYKKYLKKTSHRRFSAKE</sequence>
<dbReference type="Proteomes" id="UP000308230">
    <property type="component" value="Unassembled WGS sequence"/>
</dbReference>
<reference evidence="2 3" key="1">
    <citation type="submission" date="2019-04" db="EMBL/GenBank/DDBJ databases">
        <title>Bacillus caeni sp. nov., a bacterium isolated from mangrove sediment.</title>
        <authorList>
            <person name="Huang H."/>
            <person name="Mo K."/>
            <person name="Hu Y."/>
        </authorList>
    </citation>
    <scope>NUCLEOTIDE SEQUENCE [LARGE SCALE GENOMIC DNA]</scope>
    <source>
        <strain evidence="2 3">HB172195</strain>
    </source>
</reference>
<dbReference type="AlphaFoldDB" id="A0A5R9FAZ5"/>
<dbReference type="InterPro" id="IPR019080">
    <property type="entry name" value="YqaJ_viral_recombinase"/>
</dbReference>
<dbReference type="InterPro" id="IPR017482">
    <property type="entry name" value="Lambda-type_endonuclease"/>
</dbReference>
<evidence type="ECO:0000313" key="3">
    <source>
        <dbReference type="Proteomes" id="UP000308230"/>
    </source>
</evidence>
<dbReference type="OrthoDB" id="46225at2"/>
<name>A0A5R9FAZ5_9BACL</name>
<evidence type="ECO:0000313" key="2">
    <source>
        <dbReference type="EMBL" id="TLS39400.1"/>
    </source>
</evidence>
<dbReference type="InterPro" id="IPR011335">
    <property type="entry name" value="Restrct_endonuc-II-like"/>
</dbReference>
<dbReference type="EMBL" id="SWLG01000001">
    <property type="protein sequence ID" value="TLS39400.1"/>
    <property type="molecule type" value="Genomic_DNA"/>
</dbReference>
<protein>
    <recommendedName>
        <fullName evidence="1">YqaJ viral recombinase domain-containing protein</fullName>
    </recommendedName>
</protein>
<accession>A0A5R9FAZ5</accession>